<gene>
    <name evidence="1" type="ORF">O1611_g3326</name>
</gene>
<proteinExistence type="predicted"/>
<dbReference type="Proteomes" id="UP001153332">
    <property type="component" value="Unassembled WGS sequence"/>
</dbReference>
<accession>A0ACC2JSA9</accession>
<evidence type="ECO:0000313" key="1">
    <source>
        <dbReference type="EMBL" id="KAJ8130304.1"/>
    </source>
</evidence>
<sequence>MTVDTPQKRRYWLLTMPRTASNMLVRVLNLDAQGVRPAHNGGYFFFPSMMARLDKYDKSWQEWTPEDHAMVRGGMEKSFDALQDYIEAANEEGQKVFVKEHISFLNAPYYEQEYTHGPVAGNKDSPPETLLARGFSHSTRSSLNLTSLSDEFLTTWNPTFLIRHPALMFTSLFRTALKDIELDGMKRAQKEPYEIEATMKFTRSLYDFYANHFGKNSQWPIVLDADDVIAYPELVKKYAGIVGLDPDKLRFSWEKKSPEQLEKLRSAEKIMLGTINASTGVDKGKMAGNIDLEAEAEKWRVEFGEEGGRKLERWVREAMPDYEYLRSRRLTLG</sequence>
<comment type="caution">
    <text evidence="1">The sequence shown here is derived from an EMBL/GenBank/DDBJ whole genome shotgun (WGS) entry which is preliminary data.</text>
</comment>
<reference evidence="1" key="1">
    <citation type="submission" date="2022-12" db="EMBL/GenBank/DDBJ databases">
        <title>Genome Sequence of Lasiodiplodia mahajangana.</title>
        <authorList>
            <person name="Buettner E."/>
        </authorList>
    </citation>
    <scope>NUCLEOTIDE SEQUENCE</scope>
    <source>
        <strain evidence="1">VT137</strain>
    </source>
</reference>
<dbReference type="EMBL" id="JAPUUL010000530">
    <property type="protein sequence ID" value="KAJ8130304.1"/>
    <property type="molecule type" value="Genomic_DNA"/>
</dbReference>
<evidence type="ECO:0000313" key="2">
    <source>
        <dbReference type="Proteomes" id="UP001153332"/>
    </source>
</evidence>
<name>A0ACC2JSA9_9PEZI</name>
<protein>
    <submittedName>
        <fullName evidence="1">Uncharacterized protein</fullName>
    </submittedName>
</protein>
<organism evidence="1 2">
    <name type="scientific">Lasiodiplodia mahajangana</name>
    <dbReference type="NCBI Taxonomy" id="1108764"/>
    <lineage>
        <taxon>Eukaryota</taxon>
        <taxon>Fungi</taxon>
        <taxon>Dikarya</taxon>
        <taxon>Ascomycota</taxon>
        <taxon>Pezizomycotina</taxon>
        <taxon>Dothideomycetes</taxon>
        <taxon>Dothideomycetes incertae sedis</taxon>
        <taxon>Botryosphaeriales</taxon>
        <taxon>Botryosphaeriaceae</taxon>
        <taxon>Lasiodiplodia</taxon>
    </lineage>
</organism>
<keyword evidence="2" id="KW-1185">Reference proteome</keyword>